<protein>
    <submittedName>
        <fullName evidence="2">Uncharacterized protein</fullName>
    </submittedName>
</protein>
<evidence type="ECO:0000256" key="1">
    <source>
        <dbReference type="SAM" id="Phobius"/>
    </source>
</evidence>
<feature type="transmembrane region" description="Helical" evidence="1">
    <location>
        <begin position="100"/>
        <end position="119"/>
    </location>
</feature>
<reference evidence="2" key="1">
    <citation type="journal article" date="2021" name="Nat. Commun.">
        <title>Genetic determinants of endophytism in the Arabidopsis root mycobiome.</title>
        <authorList>
            <person name="Mesny F."/>
            <person name="Miyauchi S."/>
            <person name="Thiergart T."/>
            <person name="Pickel B."/>
            <person name="Atanasova L."/>
            <person name="Karlsson M."/>
            <person name="Huettel B."/>
            <person name="Barry K.W."/>
            <person name="Haridas S."/>
            <person name="Chen C."/>
            <person name="Bauer D."/>
            <person name="Andreopoulos W."/>
            <person name="Pangilinan J."/>
            <person name="LaButti K."/>
            <person name="Riley R."/>
            <person name="Lipzen A."/>
            <person name="Clum A."/>
            <person name="Drula E."/>
            <person name="Henrissat B."/>
            <person name="Kohler A."/>
            <person name="Grigoriev I.V."/>
            <person name="Martin F.M."/>
            <person name="Hacquard S."/>
        </authorList>
    </citation>
    <scope>NUCLEOTIDE SEQUENCE</scope>
    <source>
        <strain evidence="2">MPI-CAGE-AT-0016</strain>
    </source>
</reference>
<sequence>MVSKDGFLGRTIEPYKFGGRSVGGMMRVITMYSIILFRTIHAALYIIRNGVRGRTVSLIVGCIFGVIGTIFVIMSVAALGAAQGRRRVLGINWGRLHFDVVLGLGAVASLALMIVAFLFSSNVDNSGLFSAWCIVWVFLSLTAWIAQKPPTMETYV</sequence>
<proteinExistence type="predicted"/>
<keyword evidence="1" id="KW-0472">Membrane</keyword>
<feature type="transmembrane region" description="Helical" evidence="1">
    <location>
        <begin position="24"/>
        <end position="46"/>
    </location>
</feature>
<name>A0A8K0TA82_9PEZI</name>
<gene>
    <name evidence="2" type="ORF">B0T11DRAFT_141898</name>
</gene>
<keyword evidence="1" id="KW-0812">Transmembrane</keyword>
<dbReference type="Proteomes" id="UP000813385">
    <property type="component" value="Unassembled WGS sequence"/>
</dbReference>
<dbReference type="EMBL" id="JAGPXD010000007">
    <property type="protein sequence ID" value="KAH7347457.1"/>
    <property type="molecule type" value="Genomic_DNA"/>
</dbReference>
<comment type="caution">
    <text evidence="2">The sequence shown here is derived from an EMBL/GenBank/DDBJ whole genome shotgun (WGS) entry which is preliminary data.</text>
</comment>
<keyword evidence="3" id="KW-1185">Reference proteome</keyword>
<evidence type="ECO:0000313" key="3">
    <source>
        <dbReference type="Proteomes" id="UP000813385"/>
    </source>
</evidence>
<evidence type="ECO:0000313" key="2">
    <source>
        <dbReference type="EMBL" id="KAH7347457.1"/>
    </source>
</evidence>
<accession>A0A8K0TA82</accession>
<dbReference type="OrthoDB" id="3750908at2759"/>
<organism evidence="2 3">
    <name type="scientific">Plectosphaerella cucumerina</name>
    <dbReference type="NCBI Taxonomy" id="40658"/>
    <lineage>
        <taxon>Eukaryota</taxon>
        <taxon>Fungi</taxon>
        <taxon>Dikarya</taxon>
        <taxon>Ascomycota</taxon>
        <taxon>Pezizomycotina</taxon>
        <taxon>Sordariomycetes</taxon>
        <taxon>Hypocreomycetidae</taxon>
        <taxon>Glomerellales</taxon>
        <taxon>Plectosphaerellaceae</taxon>
        <taxon>Plectosphaerella</taxon>
    </lineage>
</organism>
<keyword evidence="1" id="KW-1133">Transmembrane helix</keyword>
<feature type="transmembrane region" description="Helical" evidence="1">
    <location>
        <begin position="126"/>
        <end position="146"/>
    </location>
</feature>
<feature type="transmembrane region" description="Helical" evidence="1">
    <location>
        <begin position="58"/>
        <end position="80"/>
    </location>
</feature>
<dbReference type="AlphaFoldDB" id="A0A8K0TA82"/>